<keyword evidence="1" id="KW-0808">Transferase</keyword>
<dbReference type="SMART" id="SM00347">
    <property type="entry name" value="HTH_MARR"/>
    <property type="match status" value="1"/>
</dbReference>
<dbReference type="GO" id="GO:0008080">
    <property type="term" value="F:N-acetyltransferase activity"/>
    <property type="evidence" value="ECO:0007669"/>
    <property type="project" value="InterPro"/>
</dbReference>
<name>A0A8I1M5B9_9PROT</name>
<dbReference type="InterPro" id="IPR050769">
    <property type="entry name" value="NAT_camello-type"/>
</dbReference>
<reference evidence="4" key="1">
    <citation type="submission" date="2020-12" db="EMBL/GenBank/DDBJ databases">
        <title>Oil enriched cultivation method for isolating marine PHA-producing bacteria.</title>
        <authorList>
            <person name="Zheng W."/>
            <person name="Yu S."/>
            <person name="Huang Y."/>
        </authorList>
    </citation>
    <scope>NUCLEOTIDE SEQUENCE</scope>
    <source>
        <strain evidence="4">SY-2-3</strain>
    </source>
</reference>
<dbReference type="PANTHER" id="PTHR13947">
    <property type="entry name" value="GNAT FAMILY N-ACETYLTRANSFERASE"/>
    <property type="match status" value="1"/>
</dbReference>
<dbReference type="InterPro" id="IPR016181">
    <property type="entry name" value="Acyl_CoA_acyltransferase"/>
</dbReference>
<dbReference type="InterPro" id="IPR036388">
    <property type="entry name" value="WH-like_DNA-bd_sf"/>
</dbReference>
<organism evidence="4 5">
    <name type="scientific">Thalassospira povalilytica</name>
    <dbReference type="NCBI Taxonomy" id="732237"/>
    <lineage>
        <taxon>Bacteria</taxon>
        <taxon>Pseudomonadati</taxon>
        <taxon>Pseudomonadota</taxon>
        <taxon>Alphaproteobacteria</taxon>
        <taxon>Rhodospirillales</taxon>
        <taxon>Thalassospiraceae</taxon>
        <taxon>Thalassospira</taxon>
    </lineage>
</organism>
<dbReference type="AlphaFoldDB" id="A0A8I1M5B9"/>
<dbReference type="Gene3D" id="1.10.10.10">
    <property type="entry name" value="Winged helix-like DNA-binding domain superfamily/Winged helix DNA-binding domain"/>
    <property type="match status" value="1"/>
</dbReference>
<dbReference type="GO" id="GO:0003700">
    <property type="term" value="F:DNA-binding transcription factor activity"/>
    <property type="evidence" value="ECO:0007669"/>
    <property type="project" value="InterPro"/>
</dbReference>
<evidence type="ECO:0000256" key="1">
    <source>
        <dbReference type="ARBA" id="ARBA00022679"/>
    </source>
</evidence>
<dbReference type="SUPFAM" id="SSF55729">
    <property type="entry name" value="Acyl-CoA N-acyltransferases (Nat)"/>
    <property type="match status" value="1"/>
</dbReference>
<gene>
    <name evidence="4" type="ORF">JF547_01725</name>
</gene>
<evidence type="ECO:0000259" key="2">
    <source>
        <dbReference type="PROSITE" id="PS50995"/>
    </source>
</evidence>
<feature type="domain" description="HTH marR-type" evidence="2">
    <location>
        <begin position="1"/>
        <end position="143"/>
    </location>
</feature>
<dbReference type="PROSITE" id="PS50995">
    <property type="entry name" value="HTH_MARR_2"/>
    <property type="match status" value="1"/>
</dbReference>
<evidence type="ECO:0000313" key="4">
    <source>
        <dbReference type="EMBL" id="MBN8195225.1"/>
    </source>
</evidence>
<dbReference type="InterPro" id="IPR036390">
    <property type="entry name" value="WH_DNA-bd_sf"/>
</dbReference>
<dbReference type="PROSITE" id="PS51186">
    <property type="entry name" value="GNAT"/>
    <property type="match status" value="1"/>
</dbReference>
<dbReference type="Gene3D" id="3.40.630.30">
    <property type="match status" value="1"/>
</dbReference>
<sequence length="316" mass="34919">MAGARDMDVTQIDEIRAFNRFYTRQIGLLSEGLHKSAFSLTEARVLFELHAGGAQVVGKLATTLALDPAYLSRILTRFKKAGLITLSTDSKDRRVRVAELTKQGQETYAGLQAASRNDIASLMTPLLDSQREQLIAAMKTIQSLLGSDDDIKAADRNKPVLIRDHRPGDLGWIVQRHGALYTAEYQWDSTFEGLVAEIAAKFLAHHDPRKEGCWIAEHDGRPVGAVMLVGESDTVAKLRVLFVEPDARGLGIGKHLVDHCISFARRAGYAQITLWTNGNLHAARKIYEKAGFVMVAEEPHHSFGHDLIGQTWTLGL</sequence>
<comment type="caution">
    <text evidence="4">The sequence shown here is derived from an EMBL/GenBank/DDBJ whole genome shotgun (WGS) entry which is preliminary data.</text>
</comment>
<dbReference type="Proteomes" id="UP000664405">
    <property type="component" value="Unassembled WGS sequence"/>
</dbReference>
<dbReference type="InterPro" id="IPR000835">
    <property type="entry name" value="HTH_MarR-typ"/>
</dbReference>
<feature type="domain" description="N-acetyltransferase" evidence="3">
    <location>
        <begin position="160"/>
        <end position="313"/>
    </location>
</feature>
<dbReference type="Pfam" id="PF00583">
    <property type="entry name" value="Acetyltransf_1"/>
    <property type="match status" value="1"/>
</dbReference>
<protein>
    <submittedName>
        <fullName evidence="4">MarR family transcriptional regulator</fullName>
    </submittedName>
</protein>
<proteinExistence type="predicted"/>
<evidence type="ECO:0000313" key="5">
    <source>
        <dbReference type="Proteomes" id="UP000664405"/>
    </source>
</evidence>
<dbReference type="CDD" id="cd04301">
    <property type="entry name" value="NAT_SF"/>
    <property type="match status" value="1"/>
</dbReference>
<accession>A0A8I1M5B9</accession>
<dbReference type="Pfam" id="PF01047">
    <property type="entry name" value="MarR"/>
    <property type="match status" value="1"/>
</dbReference>
<dbReference type="InterPro" id="IPR000182">
    <property type="entry name" value="GNAT_dom"/>
</dbReference>
<dbReference type="SUPFAM" id="SSF46785">
    <property type="entry name" value="Winged helix' DNA-binding domain"/>
    <property type="match status" value="1"/>
</dbReference>
<dbReference type="PANTHER" id="PTHR13947:SF37">
    <property type="entry name" value="LD18367P"/>
    <property type="match status" value="1"/>
</dbReference>
<evidence type="ECO:0000259" key="3">
    <source>
        <dbReference type="PROSITE" id="PS51186"/>
    </source>
</evidence>
<dbReference type="EMBL" id="JAEKJW010000001">
    <property type="protein sequence ID" value="MBN8195225.1"/>
    <property type="molecule type" value="Genomic_DNA"/>
</dbReference>